<dbReference type="Proteomes" id="UP001231189">
    <property type="component" value="Unassembled WGS sequence"/>
</dbReference>
<gene>
    <name evidence="1" type="ORF">QYE76_035675</name>
</gene>
<dbReference type="EMBL" id="JAUUTY010000007">
    <property type="protein sequence ID" value="KAK1612002.1"/>
    <property type="molecule type" value="Genomic_DNA"/>
</dbReference>
<protein>
    <recommendedName>
        <fullName evidence="3">Reverse transcriptase domain-containing protein</fullName>
    </recommendedName>
</protein>
<comment type="caution">
    <text evidence="1">The sequence shown here is derived from an EMBL/GenBank/DDBJ whole genome shotgun (WGS) entry which is preliminary data.</text>
</comment>
<reference evidence="1" key="1">
    <citation type="submission" date="2023-07" db="EMBL/GenBank/DDBJ databases">
        <title>A chromosome-level genome assembly of Lolium multiflorum.</title>
        <authorList>
            <person name="Chen Y."/>
            <person name="Copetti D."/>
            <person name="Kolliker R."/>
            <person name="Studer B."/>
        </authorList>
    </citation>
    <scope>NUCLEOTIDE SEQUENCE</scope>
    <source>
        <strain evidence="1">02402/16</strain>
        <tissue evidence="1">Leaf</tissue>
    </source>
</reference>
<dbReference type="InterPro" id="IPR043502">
    <property type="entry name" value="DNA/RNA_pol_sf"/>
</dbReference>
<evidence type="ECO:0000313" key="2">
    <source>
        <dbReference type="Proteomes" id="UP001231189"/>
    </source>
</evidence>
<sequence length="193" mass="21913">MNLTKEQLKHSTTEFHGVVPVKANSLGSIRLPVAFGDINNFREEMITFDVVPFKSSYHIIFGRPTYHKFHARACYIYNKLKIPGPNGATYQRTMQRCLTNQIGRNVHAYVDDIAVMTRKGSDLISDLAETFENLRRFVSRLGEKVMTHKYRGCIVVSSISKNVDPNEEQKVLTGSFDEGFTVNAQDKYSGVLM</sequence>
<keyword evidence="2" id="KW-1185">Reference proteome</keyword>
<organism evidence="1 2">
    <name type="scientific">Lolium multiflorum</name>
    <name type="common">Italian ryegrass</name>
    <name type="synonym">Lolium perenne subsp. multiflorum</name>
    <dbReference type="NCBI Taxonomy" id="4521"/>
    <lineage>
        <taxon>Eukaryota</taxon>
        <taxon>Viridiplantae</taxon>
        <taxon>Streptophyta</taxon>
        <taxon>Embryophyta</taxon>
        <taxon>Tracheophyta</taxon>
        <taxon>Spermatophyta</taxon>
        <taxon>Magnoliopsida</taxon>
        <taxon>Liliopsida</taxon>
        <taxon>Poales</taxon>
        <taxon>Poaceae</taxon>
        <taxon>BOP clade</taxon>
        <taxon>Pooideae</taxon>
        <taxon>Poodae</taxon>
        <taxon>Poeae</taxon>
        <taxon>Poeae Chloroplast Group 2 (Poeae type)</taxon>
        <taxon>Loliodinae</taxon>
        <taxon>Loliinae</taxon>
        <taxon>Lolium</taxon>
    </lineage>
</organism>
<dbReference type="AlphaFoldDB" id="A0AAD8VLE0"/>
<name>A0AAD8VLE0_LOLMU</name>
<evidence type="ECO:0008006" key="3">
    <source>
        <dbReference type="Google" id="ProtNLM"/>
    </source>
</evidence>
<proteinExistence type="predicted"/>
<dbReference type="InterPro" id="IPR043128">
    <property type="entry name" value="Rev_trsase/Diguanyl_cyclase"/>
</dbReference>
<dbReference type="Gene3D" id="3.30.70.270">
    <property type="match status" value="1"/>
</dbReference>
<dbReference type="SUPFAM" id="SSF56672">
    <property type="entry name" value="DNA/RNA polymerases"/>
    <property type="match status" value="1"/>
</dbReference>
<accession>A0AAD8VLE0</accession>
<evidence type="ECO:0000313" key="1">
    <source>
        <dbReference type="EMBL" id="KAK1612002.1"/>
    </source>
</evidence>